<dbReference type="Gene3D" id="3.40.33.10">
    <property type="entry name" value="CAP"/>
    <property type="match status" value="1"/>
</dbReference>
<gene>
    <name evidence="3" type="ORF">NMOB1V02_LOCUS11364</name>
</gene>
<dbReference type="InterPro" id="IPR014044">
    <property type="entry name" value="CAP_dom"/>
</dbReference>
<dbReference type="SMART" id="SM00198">
    <property type="entry name" value="SCP"/>
    <property type="match status" value="1"/>
</dbReference>
<dbReference type="InterPro" id="IPR018244">
    <property type="entry name" value="Allrgn_V5/Tpx1_CS"/>
</dbReference>
<dbReference type="OrthoDB" id="414826at2759"/>
<protein>
    <recommendedName>
        <fullName evidence="2">SCP domain-containing protein</fullName>
    </recommendedName>
</protein>
<feature type="signal peptide" evidence="1">
    <location>
        <begin position="1"/>
        <end position="21"/>
    </location>
</feature>
<dbReference type="SUPFAM" id="SSF55797">
    <property type="entry name" value="PR-1-like"/>
    <property type="match status" value="1"/>
</dbReference>
<dbReference type="InterPro" id="IPR035940">
    <property type="entry name" value="CAP_sf"/>
</dbReference>
<dbReference type="CDD" id="cd05380">
    <property type="entry name" value="CAP_euk"/>
    <property type="match status" value="1"/>
</dbReference>
<dbReference type="PRINTS" id="PR00838">
    <property type="entry name" value="V5ALLERGEN"/>
</dbReference>
<dbReference type="InterPro" id="IPR001283">
    <property type="entry name" value="CRISP-related"/>
</dbReference>
<reference evidence="3" key="1">
    <citation type="submission" date="2020-11" db="EMBL/GenBank/DDBJ databases">
        <authorList>
            <person name="Tran Van P."/>
        </authorList>
    </citation>
    <scope>NUCLEOTIDE SEQUENCE</scope>
</reference>
<dbReference type="PROSITE" id="PS01010">
    <property type="entry name" value="CRISP_2"/>
    <property type="match status" value="1"/>
</dbReference>
<keyword evidence="4" id="KW-1185">Reference proteome</keyword>
<evidence type="ECO:0000256" key="1">
    <source>
        <dbReference type="SAM" id="SignalP"/>
    </source>
</evidence>
<dbReference type="PANTHER" id="PTHR10334">
    <property type="entry name" value="CYSTEINE-RICH SECRETORY PROTEIN-RELATED"/>
    <property type="match status" value="1"/>
</dbReference>
<organism evidence="3">
    <name type="scientific">Notodromas monacha</name>
    <dbReference type="NCBI Taxonomy" id="399045"/>
    <lineage>
        <taxon>Eukaryota</taxon>
        <taxon>Metazoa</taxon>
        <taxon>Ecdysozoa</taxon>
        <taxon>Arthropoda</taxon>
        <taxon>Crustacea</taxon>
        <taxon>Oligostraca</taxon>
        <taxon>Ostracoda</taxon>
        <taxon>Podocopa</taxon>
        <taxon>Podocopida</taxon>
        <taxon>Cypridocopina</taxon>
        <taxon>Cypridoidea</taxon>
        <taxon>Cyprididae</taxon>
        <taxon>Notodromas</taxon>
    </lineage>
</organism>
<evidence type="ECO:0000259" key="2">
    <source>
        <dbReference type="SMART" id="SM00198"/>
    </source>
</evidence>
<dbReference type="Pfam" id="PF00188">
    <property type="entry name" value="CAP"/>
    <property type="match status" value="1"/>
</dbReference>
<evidence type="ECO:0000313" key="4">
    <source>
        <dbReference type="Proteomes" id="UP000678499"/>
    </source>
</evidence>
<keyword evidence="1" id="KW-0732">Signal</keyword>
<evidence type="ECO:0000313" key="3">
    <source>
        <dbReference type="EMBL" id="CAD7283753.1"/>
    </source>
</evidence>
<accession>A0A7R9GJQ1</accession>
<feature type="chain" id="PRO_5036210831" description="SCP domain-containing protein" evidence="1">
    <location>
        <begin position="22"/>
        <end position="263"/>
    </location>
</feature>
<dbReference type="InterPro" id="IPR002413">
    <property type="entry name" value="V5_allergen-like"/>
</dbReference>
<dbReference type="PRINTS" id="PR00837">
    <property type="entry name" value="V5TPXLIKE"/>
</dbReference>
<dbReference type="GO" id="GO:0005576">
    <property type="term" value="C:extracellular region"/>
    <property type="evidence" value="ECO:0007669"/>
    <property type="project" value="InterPro"/>
</dbReference>
<dbReference type="EMBL" id="CAJPEX010006041">
    <property type="protein sequence ID" value="CAG0923905.1"/>
    <property type="molecule type" value="Genomic_DNA"/>
</dbReference>
<feature type="domain" description="SCP" evidence="2">
    <location>
        <begin position="84"/>
        <end position="236"/>
    </location>
</feature>
<dbReference type="AlphaFoldDB" id="A0A7R9GJQ1"/>
<name>A0A7R9GJQ1_9CRUS</name>
<proteinExistence type="predicted"/>
<dbReference type="EMBL" id="OA888078">
    <property type="protein sequence ID" value="CAD7283753.1"/>
    <property type="molecule type" value="Genomic_DNA"/>
</dbReference>
<dbReference type="PROSITE" id="PS01009">
    <property type="entry name" value="CRISP_1"/>
    <property type="match status" value="1"/>
</dbReference>
<sequence length="263" mass="28623">MEKLAVVFILIIGVLAYQTSAKTVSDSEPAKNETKSIMGRDSLDNLAPKADYCKVSQGHTACKFTKPNELGACQKVNKRELTPTEKSKIVDAHNAKRRLVAKGNQSPQPEAADMAKLVWNDEAAAIAQLWVDQCTFNHDQERSTVKTGKSITNGQNLYMGMGPGDLDIDDAINAWFEEVKSFSPSSVTNFQFSMSTGHYSQLVWAKTTSIGCGFVNYGNDQKIFACNYGPAGNFMGQPVYKTGKACSACPSDMSKCDDGLCTK</sequence>
<dbReference type="Proteomes" id="UP000678499">
    <property type="component" value="Unassembled WGS sequence"/>
</dbReference>